<keyword evidence="2" id="KW-1185">Reference proteome</keyword>
<name>A0ACB9E2S7_CICIN</name>
<gene>
    <name evidence="1" type="ORF">L2E82_24778</name>
</gene>
<evidence type="ECO:0000313" key="1">
    <source>
        <dbReference type="EMBL" id="KAI3752741.1"/>
    </source>
</evidence>
<proteinExistence type="predicted"/>
<dbReference type="EMBL" id="CM042012">
    <property type="protein sequence ID" value="KAI3752741.1"/>
    <property type="molecule type" value="Genomic_DNA"/>
</dbReference>
<protein>
    <submittedName>
        <fullName evidence="1">Uncharacterized protein</fullName>
    </submittedName>
</protein>
<sequence length="217" mass="24466">MSLRADTLCVTPLKICGFGMDQYTPVHFESFNGVDEIISRYKKRCPQEEERTTKEGPSGFHTCNELLQSVERLDEEGNDVSVTDLTGLEEELTAAIKHTRARKTELMMERLSTLREQEKKLNEENEHLKQQVAAANGRNDVDDAGGDGIQKHQMKQQDDRGSAHEHGEAASTLQTWNNAPISGENTRNCNRKHVEEINQTTMKQTTQSSAKIVEPIQ</sequence>
<dbReference type="Proteomes" id="UP001055811">
    <property type="component" value="Linkage Group LG04"/>
</dbReference>
<comment type="caution">
    <text evidence="1">The sequence shown here is derived from an EMBL/GenBank/DDBJ whole genome shotgun (WGS) entry which is preliminary data.</text>
</comment>
<reference evidence="1 2" key="2">
    <citation type="journal article" date="2022" name="Mol. Ecol. Resour.">
        <title>The genomes of chicory, endive, great burdock and yacon provide insights into Asteraceae paleo-polyploidization history and plant inulin production.</title>
        <authorList>
            <person name="Fan W."/>
            <person name="Wang S."/>
            <person name="Wang H."/>
            <person name="Wang A."/>
            <person name="Jiang F."/>
            <person name="Liu H."/>
            <person name="Zhao H."/>
            <person name="Xu D."/>
            <person name="Zhang Y."/>
        </authorList>
    </citation>
    <scope>NUCLEOTIDE SEQUENCE [LARGE SCALE GENOMIC DNA]</scope>
    <source>
        <strain evidence="2">cv. Punajuju</strain>
        <tissue evidence="1">Leaves</tissue>
    </source>
</reference>
<accession>A0ACB9E2S7</accession>
<reference evidence="2" key="1">
    <citation type="journal article" date="2022" name="Mol. Ecol. Resour.">
        <title>The genomes of chicory, endive, great burdock and yacon provide insights into Asteraceae palaeo-polyploidization history and plant inulin production.</title>
        <authorList>
            <person name="Fan W."/>
            <person name="Wang S."/>
            <person name="Wang H."/>
            <person name="Wang A."/>
            <person name="Jiang F."/>
            <person name="Liu H."/>
            <person name="Zhao H."/>
            <person name="Xu D."/>
            <person name="Zhang Y."/>
        </authorList>
    </citation>
    <scope>NUCLEOTIDE SEQUENCE [LARGE SCALE GENOMIC DNA]</scope>
    <source>
        <strain evidence="2">cv. Punajuju</strain>
    </source>
</reference>
<evidence type="ECO:0000313" key="2">
    <source>
        <dbReference type="Proteomes" id="UP001055811"/>
    </source>
</evidence>
<organism evidence="1 2">
    <name type="scientific">Cichorium intybus</name>
    <name type="common">Chicory</name>
    <dbReference type="NCBI Taxonomy" id="13427"/>
    <lineage>
        <taxon>Eukaryota</taxon>
        <taxon>Viridiplantae</taxon>
        <taxon>Streptophyta</taxon>
        <taxon>Embryophyta</taxon>
        <taxon>Tracheophyta</taxon>
        <taxon>Spermatophyta</taxon>
        <taxon>Magnoliopsida</taxon>
        <taxon>eudicotyledons</taxon>
        <taxon>Gunneridae</taxon>
        <taxon>Pentapetalae</taxon>
        <taxon>asterids</taxon>
        <taxon>campanulids</taxon>
        <taxon>Asterales</taxon>
        <taxon>Asteraceae</taxon>
        <taxon>Cichorioideae</taxon>
        <taxon>Cichorieae</taxon>
        <taxon>Cichoriinae</taxon>
        <taxon>Cichorium</taxon>
    </lineage>
</organism>